<dbReference type="HOGENOM" id="CLU_3384316_0_0_12"/>
<organism evidence="1 2">
    <name type="scientific">Treponema denticola SP33</name>
    <dbReference type="NCBI Taxonomy" id="999437"/>
    <lineage>
        <taxon>Bacteria</taxon>
        <taxon>Pseudomonadati</taxon>
        <taxon>Spirochaetota</taxon>
        <taxon>Spirochaetia</taxon>
        <taxon>Spirochaetales</taxon>
        <taxon>Treponemataceae</taxon>
        <taxon>Treponema</taxon>
    </lineage>
</organism>
<dbReference type="EMBL" id="AGDZ01000019">
    <property type="protein sequence ID" value="EMB25075.1"/>
    <property type="molecule type" value="Genomic_DNA"/>
</dbReference>
<evidence type="ECO:0000313" key="2">
    <source>
        <dbReference type="Proteomes" id="UP000016183"/>
    </source>
</evidence>
<reference evidence="1 2" key="1">
    <citation type="submission" date="2012-01" db="EMBL/GenBank/DDBJ databases">
        <title>The Genome Sequence of Treponema denticola SP33.</title>
        <authorList>
            <consortium name="The Broad Institute Genome Sequencing Platform"/>
            <person name="Earl A."/>
            <person name="Ward D."/>
            <person name="Feldgarden M."/>
            <person name="Gevers D."/>
            <person name="Blanton J.M."/>
            <person name="Fenno C.J."/>
            <person name="Baranova O.V."/>
            <person name="Mathney J."/>
            <person name="Dewhirst F.E."/>
            <person name="Izard J."/>
            <person name="Young S.K."/>
            <person name="Zeng Q."/>
            <person name="Gargeya S."/>
            <person name="Fitzgerald M."/>
            <person name="Haas B."/>
            <person name="Abouelleil A."/>
            <person name="Alvarado L."/>
            <person name="Arachchi H.M."/>
            <person name="Berlin A."/>
            <person name="Chapman S.B."/>
            <person name="Gearin G."/>
            <person name="Goldberg J."/>
            <person name="Griggs A."/>
            <person name="Gujja S."/>
            <person name="Hansen M."/>
            <person name="Heiman D."/>
            <person name="Howarth C."/>
            <person name="Larimer J."/>
            <person name="Lui A."/>
            <person name="MacDonald P.J.P."/>
            <person name="McCowen C."/>
            <person name="Montmayeur A."/>
            <person name="Murphy C."/>
            <person name="Neiman D."/>
            <person name="Pearson M."/>
            <person name="Priest M."/>
            <person name="Roberts A."/>
            <person name="Saif S."/>
            <person name="Shea T."/>
            <person name="Sisk P."/>
            <person name="Stolte C."/>
            <person name="Sykes S."/>
            <person name="Wortman J."/>
            <person name="Nusbaum C."/>
            <person name="Birren B."/>
        </authorList>
    </citation>
    <scope>NUCLEOTIDE SEQUENCE [LARGE SCALE GENOMIC DNA]</scope>
    <source>
        <strain evidence="1 2">SP33</strain>
    </source>
</reference>
<accession>M2B6P4</accession>
<dbReference type="Proteomes" id="UP000016183">
    <property type="component" value="Unassembled WGS sequence"/>
</dbReference>
<comment type="caution">
    <text evidence="1">The sequence shown here is derived from an EMBL/GenBank/DDBJ whole genome shotgun (WGS) entry which is preliminary data.</text>
</comment>
<evidence type="ECO:0000313" key="1">
    <source>
        <dbReference type="EMBL" id="EMB25075.1"/>
    </source>
</evidence>
<proteinExistence type="predicted"/>
<protein>
    <submittedName>
        <fullName evidence="1">Uncharacterized protein</fullName>
    </submittedName>
</protein>
<gene>
    <name evidence="1" type="ORF">HMPREF9733_01137</name>
</gene>
<sequence>MNDKIISMDEYWADDGKAPHRRLEKRLGSKIHN</sequence>
<name>M2B6P4_TREDN</name>
<dbReference type="AlphaFoldDB" id="M2B6P4"/>